<keyword evidence="1" id="KW-0812">Transmembrane</keyword>
<evidence type="ECO:0000313" key="3">
    <source>
        <dbReference type="Proteomes" id="UP000270468"/>
    </source>
</evidence>
<dbReference type="AlphaFoldDB" id="A0A3P5XCW2"/>
<dbReference type="Proteomes" id="UP000270468">
    <property type="component" value="Unassembled WGS sequence"/>
</dbReference>
<feature type="transmembrane region" description="Helical" evidence="1">
    <location>
        <begin position="37"/>
        <end position="60"/>
    </location>
</feature>
<name>A0A3P5XCW2_9BACL</name>
<organism evidence="2 3">
    <name type="scientific">Filibacter tadaridae</name>
    <dbReference type="NCBI Taxonomy" id="2483811"/>
    <lineage>
        <taxon>Bacteria</taxon>
        <taxon>Bacillati</taxon>
        <taxon>Bacillota</taxon>
        <taxon>Bacilli</taxon>
        <taxon>Bacillales</taxon>
        <taxon>Caryophanaceae</taxon>
        <taxon>Filibacter</taxon>
    </lineage>
</organism>
<dbReference type="EMBL" id="UXAV01000044">
    <property type="protein sequence ID" value="VDC32538.1"/>
    <property type="molecule type" value="Genomic_DNA"/>
</dbReference>
<protein>
    <submittedName>
        <fullName evidence="2">Uncharacterized protein</fullName>
    </submittedName>
</protein>
<feature type="transmembrane region" description="Helical" evidence="1">
    <location>
        <begin position="72"/>
        <end position="96"/>
    </location>
</feature>
<keyword evidence="1" id="KW-0472">Membrane</keyword>
<feature type="transmembrane region" description="Helical" evidence="1">
    <location>
        <begin position="7"/>
        <end position="25"/>
    </location>
</feature>
<dbReference type="RefSeq" id="WP_124071550.1">
    <property type="nucleotide sequence ID" value="NZ_CBCRXF010000002.1"/>
</dbReference>
<evidence type="ECO:0000256" key="1">
    <source>
        <dbReference type="SAM" id="Phobius"/>
    </source>
</evidence>
<reference evidence="2 3" key="1">
    <citation type="submission" date="2018-11" db="EMBL/GenBank/DDBJ databases">
        <authorList>
            <person name="Criscuolo A."/>
        </authorList>
    </citation>
    <scope>NUCLEOTIDE SEQUENCE [LARGE SCALE GENOMIC DNA]</scope>
    <source>
        <strain evidence="2">ATB-66</strain>
    </source>
</reference>
<proteinExistence type="predicted"/>
<keyword evidence="3" id="KW-1185">Reference proteome</keyword>
<accession>A0A3P5XCW2</accession>
<dbReference type="OrthoDB" id="2943223at2"/>
<keyword evidence="1" id="KW-1133">Transmembrane helix</keyword>
<gene>
    <name evidence="2" type="ORF">FILTAD_02748</name>
</gene>
<evidence type="ECO:0000313" key="2">
    <source>
        <dbReference type="EMBL" id="VDC32538.1"/>
    </source>
</evidence>
<sequence>MKINLNLGSFILSLICIPVFFIALFPRDFLGVFTNNIGAYPLKIVLSITVITFFLGLLGLKDVREWKAMARSIFTITLTIGLSAVLIVIIFMGRLLG</sequence>